<evidence type="ECO:0000313" key="3">
    <source>
        <dbReference type="Proteomes" id="UP000053558"/>
    </source>
</evidence>
<gene>
    <name evidence="2" type="ORF">CONPUDRAFT_155097</name>
</gene>
<sequence length="107" mass="11741">MATPADHNNDLNVIYLRMSRGQVTTALNFTAYRPGRVEIALMEDDEDNITFAVRRTAVVTRDGSEPTFGGTQSHQQAQYVSQPLETQESQESQPTASTLPSVVQGQA</sequence>
<keyword evidence="3" id="KW-1185">Reference proteome</keyword>
<evidence type="ECO:0000256" key="1">
    <source>
        <dbReference type="SAM" id="MobiDB-lite"/>
    </source>
</evidence>
<protein>
    <submittedName>
        <fullName evidence="2">Uncharacterized protein</fullName>
    </submittedName>
</protein>
<accession>A0A5M3MKF5</accession>
<comment type="caution">
    <text evidence="2">The sequence shown here is derived from an EMBL/GenBank/DDBJ whole genome shotgun (WGS) entry which is preliminary data.</text>
</comment>
<reference evidence="3" key="1">
    <citation type="journal article" date="2012" name="Science">
        <title>The Paleozoic origin of enzymatic lignin decomposition reconstructed from 31 fungal genomes.</title>
        <authorList>
            <person name="Floudas D."/>
            <person name="Binder M."/>
            <person name="Riley R."/>
            <person name="Barry K."/>
            <person name="Blanchette R.A."/>
            <person name="Henrissat B."/>
            <person name="Martinez A.T."/>
            <person name="Otillar R."/>
            <person name="Spatafora J.W."/>
            <person name="Yadav J.S."/>
            <person name="Aerts A."/>
            <person name="Benoit I."/>
            <person name="Boyd A."/>
            <person name="Carlson A."/>
            <person name="Copeland A."/>
            <person name="Coutinho P.M."/>
            <person name="de Vries R.P."/>
            <person name="Ferreira P."/>
            <person name="Findley K."/>
            <person name="Foster B."/>
            <person name="Gaskell J."/>
            <person name="Glotzer D."/>
            <person name="Gorecki P."/>
            <person name="Heitman J."/>
            <person name="Hesse C."/>
            <person name="Hori C."/>
            <person name="Igarashi K."/>
            <person name="Jurgens J.A."/>
            <person name="Kallen N."/>
            <person name="Kersten P."/>
            <person name="Kohler A."/>
            <person name="Kuees U."/>
            <person name="Kumar T.K.A."/>
            <person name="Kuo A."/>
            <person name="LaButti K."/>
            <person name="Larrondo L.F."/>
            <person name="Lindquist E."/>
            <person name="Ling A."/>
            <person name="Lombard V."/>
            <person name="Lucas S."/>
            <person name="Lundell T."/>
            <person name="Martin R."/>
            <person name="McLaughlin D.J."/>
            <person name="Morgenstern I."/>
            <person name="Morin E."/>
            <person name="Murat C."/>
            <person name="Nagy L.G."/>
            <person name="Nolan M."/>
            <person name="Ohm R.A."/>
            <person name="Patyshakuliyeva A."/>
            <person name="Rokas A."/>
            <person name="Ruiz-Duenas F.J."/>
            <person name="Sabat G."/>
            <person name="Salamov A."/>
            <person name="Samejima M."/>
            <person name="Schmutz J."/>
            <person name="Slot J.C."/>
            <person name="St John F."/>
            <person name="Stenlid J."/>
            <person name="Sun H."/>
            <person name="Sun S."/>
            <person name="Syed K."/>
            <person name="Tsang A."/>
            <person name="Wiebenga A."/>
            <person name="Young D."/>
            <person name="Pisabarro A."/>
            <person name="Eastwood D.C."/>
            <person name="Martin F."/>
            <person name="Cullen D."/>
            <person name="Grigoriev I.V."/>
            <person name="Hibbett D.S."/>
        </authorList>
    </citation>
    <scope>NUCLEOTIDE SEQUENCE [LARGE SCALE GENOMIC DNA]</scope>
    <source>
        <strain evidence="3">RWD-64-598 SS2</strain>
    </source>
</reference>
<proteinExistence type="predicted"/>
<dbReference type="Proteomes" id="UP000053558">
    <property type="component" value="Unassembled WGS sequence"/>
</dbReference>
<dbReference type="GeneID" id="19203372"/>
<feature type="region of interest" description="Disordered" evidence="1">
    <location>
        <begin position="62"/>
        <end position="107"/>
    </location>
</feature>
<dbReference type="EMBL" id="JH711580">
    <property type="protein sequence ID" value="EIW79702.1"/>
    <property type="molecule type" value="Genomic_DNA"/>
</dbReference>
<name>A0A5M3MKF5_CONPW</name>
<feature type="compositionally biased region" description="Polar residues" evidence="1">
    <location>
        <begin position="69"/>
        <end position="107"/>
    </location>
</feature>
<dbReference type="RefSeq" id="XP_007770068.1">
    <property type="nucleotide sequence ID" value="XM_007771878.1"/>
</dbReference>
<dbReference type="KEGG" id="cput:CONPUDRAFT_155097"/>
<evidence type="ECO:0000313" key="2">
    <source>
        <dbReference type="EMBL" id="EIW79702.1"/>
    </source>
</evidence>
<organism evidence="2 3">
    <name type="scientific">Coniophora puteana (strain RWD-64-598)</name>
    <name type="common">Brown rot fungus</name>
    <dbReference type="NCBI Taxonomy" id="741705"/>
    <lineage>
        <taxon>Eukaryota</taxon>
        <taxon>Fungi</taxon>
        <taxon>Dikarya</taxon>
        <taxon>Basidiomycota</taxon>
        <taxon>Agaricomycotina</taxon>
        <taxon>Agaricomycetes</taxon>
        <taxon>Agaricomycetidae</taxon>
        <taxon>Boletales</taxon>
        <taxon>Coniophorineae</taxon>
        <taxon>Coniophoraceae</taxon>
        <taxon>Coniophora</taxon>
    </lineage>
</organism>
<dbReference type="AlphaFoldDB" id="A0A5M3MKF5"/>